<keyword evidence="4 6" id="KW-1133">Transmembrane helix</keyword>
<comment type="caution">
    <text evidence="9">The sequence shown here is derived from an EMBL/GenBank/DDBJ whole genome shotgun (WGS) entry which is preliminary data.</text>
</comment>
<evidence type="ECO:0000313" key="10">
    <source>
        <dbReference type="Proteomes" id="UP000320547"/>
    </source>
</evidence>
<feature type="transmembrane region" description="Helical" evidence="6">
    <location>
        <begin position="274"/>
        <end position="294"/>
    </location>
</feature>
<evidence type="ECO:0000256" key="1">
    <source>
        <dbReference type="ARBA" id="ARBA00004651"/>
    </source>
</evidence>
<feature type="domain" description="Type II secretion system protein GspF" evidence="7">
    <location>
        <begin position="166"/>
        <end position="290"/>
    </location>
</feature>
<gene>
    <name evidence="9" type="ORF">JN10_2610</name>
</gene>
<evidence type="ECO:0000256" key="5">
    <source>
        <dbReference type="ARBA" id="ARBA00023136"/>
    </source>
</evidence>
<evidence type="ECO:0000259" key="8">
    <source>
        <dbReference type="Pfam" id="PF19360"/>
    </source>
</evidence>
<feature type="transmembrane region" description="Helical" evidence="6">
    <location>
        <begin position="6"/>
        <end position="26"/>
    </location>
</feature>
<reference evidence="9 10" key="1">
    <citation type="submission" date="2019-07" db="EMBL/GenBank/DDBJ databases">
        <title>Genomic Encyclopedia of Archaeal and Bacterial Type Strains, Phase II (KMG-II): from individual species to whole genera.</title>
        <authorList>
            <person name="Goeker M."/>
        </authorList>
    </citation>
    <scope>NUCLEOTIDE SEQUENCE [LARGE SCALE GENOMIC DNA]</scope>
    <source>
        <strain evidence="9 10">ATCC BAA-2084</strain>
    </source>
</reference>
<dbReference type="EMBL" id="VLLK01000002">
    <property type="protein sequence ID" value="TWJ07062.1"/>
    <property type="molecule type" value="Genomic_DNA"/>
</dbReference>
<evidence type="ECO:0000313" key="9">
    <source>
        <dbReference type="EMBL" id="TWJ07062.1"/>
    </source>
</evidence>
<keyword evidence="2" id="KW-1003">Cell membrane</keyword>
<feature type="domain" description="Type II secretion system protein TadB-like N-terminal" evidence="8">
    <location>
        <begin position="7"/>
        <end position="123"/>
    </location>
</feature>
<evidence type="ECO:0000256" key="6">
    <source>
        <dbReference type="SAM" id="Phobius"/>
    </source>
</evidence>
<feature type="transmembrane region" description="Helical" evidence="6">
    <location>
        <begin position="125"/>
        <end position="147"/>
    </location>
</feature>
<dbReference type="OrthoDB" id="9803381at2"/>
<dbReference type="PANTHER" id="PTHR35007">
    <property type="entry name" value="INTEGRAL MEMBRANE PROTEIN-RELATED"/>
    <property type="match status" value="1"/>
</dbReference>
<dbReference type="AlphaFoldDB" id="A0A562UN65"/>
<dbReference type="InterPro" id="IPR018076">
    <property type="entry name" value="T2SS_GspF_dom"/>
</dbReference>
<dbReference type="Pfam" id="PF00482">
    <property type="entry name" value="T2SSF"/>
    <property type="match status" value="1"/>
</dbReference>
<dbReference type="GO" id="GO:0005886">
    <property type="term" value="C:plasma membrane"/>
    <property type="evidence" value="ECO:0007669"/>
    <property type="project" value="UniProtKB-SubCell"/>
</dbReference>
<evidence type="ECO:0000259" key="7">
    <source>
        <dbReference type="Pfam" id="PF00482"/>
    </source>
</evidence>
<feature type="transmembrane region" description="Helical" evidence="6">
    <location>
        <begin position="306"/>
        <end position="325"/>
    </location>
</feature>
<dbReference type="RefSeq" id="WP_067598801.1">
    <property type="nucleotide sequence ID" value="NZ_CP015963.1"/>
</dbReference>
<dbReference type="InterPro" id="IPR042094">
    <property type="entry name" value="T2SS_GspF_sf"/>
</dbReference>
<dbReference type="STRING" id="476157.GCA_001663155_01284"/>
<accession>A0A562UN65</accession>
<protein>
    <submittedName>
        <fullName evidence="9">Tight adherence protein B</fullName>
    </submittedName>
</protein>
<feature type="transmembrane region" description="Helical" evidence="6">
    <location>
        <begin position="97"/>
        <end position="119"/>
    </location>
</feature>
<keyword evidence="3 6" id="KW-0812">Transmembrane</keyword>
<organism evidence="9 10">
    <name type="scientific">Altererythrobacter ishigakiensis</name>
    <dbReference type="NCBI Taxonomy" id="476157"/>
    <lineage>
        <taxon>Bacteria</taxon>
        <taxon>Pseudomonadati</taxon>
        <taxon>Pseudomonadota</taxon>
        <taxon>Alphaproteobacteria</taxon>
        <taxon>Sphingomonadales</taxon>
        <taxon>Erythrobacteraceae</taxon>
        <taxon>Altererythrobacter</taxon>
    </lineage>
</organism>
<evidence type="ECO:0000256" key="3">
    <source>
        <dbReference type="ARBA" id="ARBA00022692"/>
    </source>
</evidence>
<comment type="subcellular location">
    <subcellularLocation>
        <location evidence="1">Cell membrane</location>
        <topology evidence="1">Multi-pass membrane protein</topology>
    </subcellularLocation>
</comment>
<evidence type="ECO:0000256" key="4">
    <source>
        <dbReference type="ARBA" id="ARBA00022989"/>
    </source>
</evidence>
<dbReference type="InterPro" id="IPR045824">
    <property type="entry name" value="T2SS_TadB-like_N"/>
</dbReference>
<dbReference type="Proteomes" id="UP000320547">
    <property type="component" value="Unassembled WGS sequence"/>
</dbReference>
<proteinExistence type="predicted"/>
<name>A0A562UN65_9SPHN</name>
<sequence length="333" mass="37071">MTTEIIRILILVALFAGVFLVTQFFATSYAKSRSHKGAINRRLELISSGQDREEIIGQLIKNRPQSSSNLPAFLDSSIVKMQRMVFTSGISLTTTQLLFFMVIGLIGVFLLSVFGSTLVGLPVSVGSVLICLLFSLAVAVGIPLLVISRIAQSRRKRMEYQFPIALDIFVRALRSGHPIASAIDLLTKEMEDPIGSEFGLISDEVAYGADLVGALEHMADRWELEDMKMFVVSLSVQSQTGGNLAEILENISKVIRDRHQMFLKVKALSSEGRMTAWMLTVLPIFAFVSIFVLTPQYYLENAEDPIFLYGAISLIIMYFLGVYIIRRMVDLKV</sequence>
<keyword evidence="5 6" id="KW-0472">Membrane</keyword>
<dbReference type="Pfam" id="PF19360">
    <property type="entry name" value="TadB_TadC_N"/>
    <property type="match status" value="1"/>
</dbReference>
<dbReference type="Gene3D" id="1.20.81.30">
    <property type="entry name" value="Type II secretion system (T2SS), domain F"/>
    <property type="match status" value="1"/>
</dbReference>
<dbReference type="PANTHER" id="PTHR35007:SF1">
    <property type="entry name" value="PILUS ASSEMBLY PROTEIN"/>
    <property type="match status" value="1"/>
</dbReference>
<keyword evidence="10" id="KW-1185">Reference proteome</keyword>
<evidence type="ECO:0000256" key="2">
    <source>
        <dbReference type="ARBA" id="ARBA00022475"/>
    </source>
</evidence>